<proteinExistence type="inferred from homology"/>
<dbReference type="Pfam" id="PF00202">
    <property type="entry name" value="Aminotran_3"/>
    <property type="match status" value="1"/>
</dbReference>
<keyword evidence="4" id="KW-0808">Transferase</keyword>
<evidence type="ECO:0000313" key="5">
    <source>
        <dbReference type="Proteomes" id="UP001595976"/>
    </source>
</evidence>
<dbReference type="InterPro" id="IPR049704">
    <property type="entry name" value="Aminotrans_3_PPA_site"/>
</dbReference>
<keyword evidence="5" id="KW-1185">Reference proteome</keyword>
<dbReference type="PROSITE" id="PS00600">
    <property type="entry name" value="AA_TRANSFER_CLASS_3"/>
    <property type="match status" value="1"/>
</dbReference>
<dbReference type="CDD" id="cd00610">
    <property type="entry name" value="OAT_like"/>
    <property type="match status" value="1"/>
</dbReference>
<sequence length="442" mass="46867">MAGNGTQQAAALRFEESARRIAENARYIAGGVNSNFRLGMVPGPLVFERGEGAYLIDADGNRIIDYYCGMGATVLGHTPKPVIEAAQRQAEKGILFAGQMPIEYEAARLICERVPSAERLRFGSSGSEVAQAAMRLVRAATGKRIIVKFEGHYHGWFDNILWSTAPGLNAAGPEDAPTPAIGSRGQDPAAGDGLSILGWNDLAALEARLARGDVAAVMMEPAMCNQGAIAPAPGYLEGALAACRRHGALLIFDEVITGFRLGRGGAQERFGVTPDLTIMAKAIANGFPVAAVAGRADLLDLFADGVLHGGTFNAQPIAMAALVATQTMLTPEHYERSSAHGQRLQDGIRAILAEEGIKAQVVGFPLMFHVAFGLDAPARNYRDVARADKVAYSRFAHALLKRGVRALERGAWFVSSEHDAAVIDRTLEAVRGAAREVAGQAA</sequence>
<accession>A0ABW0F3E2</accession>
<dbReference type="PANTHER" id="PTHR43713:SF3">
    <property type="entry name" value="GLUTAMATE-1-SEMIALDEHYDE 2,1-AMINOMUTASE 1, CHLOROPLASTIC-RELATED"/>
    <property type="match status" value="1"/>
</dbReference>
<dbReference type="InterPro" id="IPR015424">
    <property type="entry name" value="PyrdxlP-dep_Trfase"/>
</dbReference>
<name>A0ABW0F3E2_9HYPH</name>
<comment type="similarity">
    <text evidence="3">Belongs to the class-III pyridoxal-phosphate-dependent aminotransferase family.</text>
</comment>
<dbReference type="PANTHER" id="PTHR43713">
    <property type="entry name" value="GLUTAMATE-1-SEMIALDEHYDE 2,1-AMINOMUTASE"/>
    <property type="match status" value="1"/>
</dbReference>
<comment type="caution">
    <text evidence="4">The sequence shown here is derived from an EMBL/GenBank/DDBJ whole genome shotgun (WGS) entry which is preliminary data.</text>
</comment>
<protein>
    <submittedName>
        <fullName evidence="4">Aspartate aminotransferase family protein</fullName>
    </submittedName>
</protein>
<dbReference type="GO" id="GO:0008483">
    <property type="term" value="F:transaminase activity"/>
    <property type="evidence" value="ECO:0007669"/>
    <property type="project" value="UniProtKB-KW"/>
</dbReference>
<dbReference type="Proteomes" id="UP001595976">
    <property type="component" value="Unassembled WGS sequence"/>
</dbReference>
<dbReference type="RefSeq" id="WP_260348356.1">
    <property type="nucleotide sequence ID" value="NZ_JAOAOS010000005.1"/>
</dbReference>
<dbReference type="EMBL" id="JBHSLI010000005">
    <property type="protein sequence ID" value="MFC5293912.1"/>
    <property type="molecule type" value="Genomic_DNA"/>
</dbReference>
<dbReference type="Gene3D" id="3.90.1150.10">
    <property type="entry name" value="Aspartate Aminotransferase, domain 1"/>
    <property type="match status" value="1"/>
</dbReference>
<comment type="cofactor">
    <cofactor evidence="1">
        <name>pyridoxal 5'-phosphate</name>
        <dbReference type="ChEBI" id="CHEBI:597326"/>
    </cofactor>
</comment>
<dbReference type="InterPro" id="IPR015422">
    <property type="entry name" value="PyrdxlP-dep_Trfase_small"/>
</dbReference>
<dbReference type="SUPFAM" id="SSF53383">
    <property type="entry name" value="PLP-dependent transferases"/>
    <property type="match status" value="1"/>
</dbReference>
<dbReference type="InterPro" id="IPR015421">
    <property type="entry name" value="PyrdxlP-dep_Trfase_major"/>
</dbReference>
<keyword evidence="2 3" id="KW-0663">Pyridoxal phosphate</keyword>
<keyword evidence="4" id="KW-0032">Aminotransferase</keyword>
<evidence type="ECO:0000256" key="1">
    <source>
        <dbReference type="ARBA" id="ARBA00001933"/>
    </source>
</evidence>
<evidence type="ECO:0000313" key="4">
    <source>
        <dbReference type="EMBL" id="MFC5293912.1"/>
    </source>
</evidence>
<gene>
    <name evidence="4" type="ORF">ACFPK2_13050</name>
</gene>
<organism evidence="4 5">
    <name type="scientific">Bosea minatitlanensis</name>
    <dbReference type="NCBI Taxonomy" id="128782"/>
    <lineage>
        <taxon>Bacteria</taxon>
        <taxon>Pseudomonadati</taxon>
        <taxon>Pseudomonadota</taxon>
        <taxon>Alphaproteobacteria</taxon>
        <taxon>Hyphomicrobiales</taxon>
        <taxon>Boseaceae</taxon>
        <taxon>Bosea</taxon>
    </lineage>
</organism>
<dbReference type="InterPro" id="IPR005814">
    <property type="entry name" value="Aminotrans_3"/>
</dbReference>
<reference evidence="5" key="1">
    <citation type="journal article" date="2019" name="Int. J. Syst. Evol. Microbiol.">
        <title>The Global Catalogue of Microorganisms (GCM) 10K type strain sequencing project: providing services to taxonomists for standard genome sequencing and annotation.</title>
        <authorList>
            <consortium name="The Broad Institute Genomics Platform"/>
            <consortium name="The Broad Institute Genome Sequencing Center for Infectious Disease"/>
            <person name="Wu L."/>
            <person name="Ma J."/>
        </authorList>
    </citation>
    <scope>NUCLEOTIDE SEQUENCE [LARGE SCALE GENOMIC DNA]</scope>
    <source>
        <strain evidence="5">CGMCC 1.15643</strain>
    </source>
</reference>
<evidence type="ECO:0000256" key="2">
    <source>
        <dbReference type="ARBA" id="ARBA00022898"/>
    </source>
</evidence>
<evidence type="ECO:0000256" key="3">
    <source>
        <dbReference type="RuleBase" id="RU003560"/>
    </source>
</evidence>
<dbReference type="Gene3D" id="3.40.640.10">
    <property type="entry name" value="Type I PLP-dependent aspartate aminotransferase-like (Major domain)"/>
    <property type="match status" value="1"/>
</dbReference>